<dbReference type="PANTHER" id="PTHR35567">
    <property type="entry name" value="MALATE DEHYDROGENASE (AFU_ORTHOLOGUE AFUA_2G13800)"/>
    <property type="match status" value="1"/>
</dbReference>
<evidence type="ECO:0000313" key="3">
    <source>
        <dbReference type="EMBL" id="KAG9239638.1"/>
    </source>
</evidence>
<evidence type="ECO:0000313" key="4">
    <source>
        <dbReference type="Proteomes" id="UP000824998"/>
    </source>
</evidence>
<dbReference type="InterPro" id="IPR021851">
    <property type="entry name" value="DUF3455"/>
</dbReference>
<dbReference type="Proteomes" id="UP000824998">
    <property type="component" value="Unassembled WGS sequence"/>
</dbReference>
<dbReference type="PANTHER" id="PTHR35567:SF3">
    <property type="entry name" value="MALATE DEHYDROGENASE"/>
    <property type="match status" value="1"/>
</dbReference>
<feature type="signal peptide" evidence="2">
    <location>
        <begin position="1"/>
        <end position="22"/>
    </location>
</feature>
<feature type="chain" id="PRO_5040483301" description="Malate dehydrogenase" evidence="2">
    <location>
        <begin position="23"/>
        <end position="253"/>
    </location>
</feature>
<sequence length="253" mass="25845">MPSLRNVLKALALSSFALISTAAPVQDACGPAPVTTSTSSTSVVPTSTATSTSASASPTKVLKIPASGATPDLNTTSLTLKYVALGRGIQNYTCSEVGKRGAAIGAVATLYDATDLAYSNEALLHSLPGMVVNLPVASAGSVRTAIKRVNLSVLGHHFFDAAGTPVFQLDNGKVIYATKTENVKAPGSAPKGPAGTGAVDWLKLITKLNYVGGVSNGLSEVYRIETAGGVSTLCTAASGVISVEYAAEYWFFD</sequence>
<keyword evidence="2" id="KW-0732">Signal</keyword>
<dbReference type="EMBL" id="MU251357">
    <property type="protein sequence ID" value="KAG9239638.1"/>
    <property type="molecule type" value="Genomic_DNA"/>
</dbReference>
<evidence type="ECO:0000256" key="1">
    <source>
        <dbReference type="SAM" id="MobiDB-lite"/>
    </source>
</evidence>
<evidence type="ECO:0008006" key="5">
    <source>
        <dbReference type="Google" id="ProtNLM"/>
    </source>
</evidence>
<comment type="caution">
    <text evidence="3">The sequence shown here is derived from an EMBL/GenBank/DDBJ whole genome shotgun (WGS) entry which is preliminary data.</text>
</comment>
<accession>A0A9P8CA86</accession>
<feature type="region of interest" description="Disordered" evidence="1">
    <location>
        <begin position="30"/>
        <end position="55"/>
    </location>
</feature>
<proteinExistence type="predicted"/>
<keyword evidence="4" id="KW-1185">Reference proteome</keyword>
<reference evidence="3" key="1">
    <citation type="journal article" date="2021" name="IMA Fungus">
        <title>Genomic characterization of three marine fungi, including Emericellopsis atlantica sp. nov. with signatures of a generalist lifestyle and marine biomass degradation.</title>
        <authorList>
            <person name="Hagestad O.C."/>
            <person name="Hou L."/>
            <person name="Andersen J.H."/>
            <person name="Hansen E.H."/>
            <person name="Altermark B."/>
            <person name="Li C."/>
            <person name="Kuhnert E."/>
            <person name="Cox R.J."/>
            <person name="Crous P.W."/>
            <person name="Spatafora J.W."/>
            <person name="Lail K."/>
            <person name="Amirebrahimi M."/>
            <person name="Lipzen A."/>
            <person name="Pangilinan J."/>
            <person name="Andreopoulos W."/>
            <person name="Hayes R.D."/>
            <person name="Ng V."/>
            <person name="Grigoriev I.V."/>
            <person name="Jackson S.A."/>
            <person name="Sutton T.D.S."/>
            <person name="Dobson A.D.W."/>
            <person name="Rama T."/>
        </authorList>
    </citation>
    <scope>NUCLEOTIDE SEQUENCE</scope>
    <source>
        <strain evidence="3">TRa018bII</strain>
    </source>
</reference>
<feature type="compositionally biased region" description="Low complexity" evidence="1">
    <location>
        <begin position="31"/>
        <end position="55"/>
    </location>
</feature>
<name>A0A9P8CA86_9HELO</name>
<protein>
    <recommendedName>
        <fullName evidence="5">Malate dehydrogenase</fullName>
    </recommendedName>
</protein>
<evidence type="ECO:0000256" key="2">
    <source>
        <dbReference type="SAM" id="SignalP"/>
    </source>
</evidence>
<gene>
    <name evidence="3" type="ORF">BJ875DRAFT_85882</name>
</gene>
<dbReference type="OrthoDB" id="1859733at2759"/>
<organism evidence="3 4">
    <name type="scientific">Amylocarpus encephaloides</name>
    <dbReference type="NCBI Taxonomy" id="45428"/>
    <lineage>
        <taxon>Eukaryota</taxon>
        <taxon>Fungi</taxon>
        <taxon>Dikarya</taxon>
        <taxon>Ascomycota</taxon>
        <taxon>Pezizomycotina</taxon>
        <taxon>Leotiomycetes</taxon>
        <taxon>Helotiales</taxon>
        <taxon>Helotiales incertae sedis</taxon>
        <taxon>Amylocarpus</taxon>
    </lineage>
</organism>
<dbReference type="Pfam" id="PF11937">
    <property type="entry name" value="DUF3455"/>
    <property type="match status" value="1"/>
</dbReference>
<dbReference type="AlphaFoldDB" id="A0A9P8CA86"/>